<dbReference type="SUPFAM" id="SSF50998">
    <property type="entry name" value="Quinoprotein alcohol dehydrogenase-like"/>
    <property type="match status" value="1"/>
</dbReference>
<keyword evidence="2" id="KW-1185">Reference proteome</keyword>
<reference evidence="1" key="1">
    <citation type="submission" date="2023-05" db="EMBL/GenBank/DDBJ databases">
        <authorList>
            <person name="Huff M."/>
        </authorList>
    </citation>
    <scope>NUCLEOTIDE SEQUENCE</scope>
</reference>
<evidence type="ECO:0000313" key="1">
    <source>
        <dbReference type="EMBL" id="CAI9756217.1"/>
    </source>
</evidence>
<dbReference type="Proteomes" id="UP000834106">
    <property type="component" value="Chromosome 2"/>
</dbReference>
<protein>
    <submittedName>
        <fullName evidence="1">Uncharacterized protein</fullName>
    </submittedName>
</protein>
<gene>
    <name evidence="1" type="ORF">FPE_LOCUS3647</name>
</gene>
<organism evidence="1 2">
    <name type="scientific">Fraxinus pennsylvanica</name>
    <dbReference type="NCBI Taxonomy" id="56036"/>
    <lineage>
        <taxon>Eukaryota</taxon>
        <taxon>Viridiplantae</taxon>
        <taxon>Streptophyta</taxon>
        <taxon>Embryophyta</taxon>
        <taxon>Tracheophyta</taxon>
        <taxon>Spermatophyta</taxon>
        <taxon>Magnoliopsida</taxon>
        <taxon>eudicotyledons</taxon>
        <taxon>Gunneridae</taxon>
        <taxon>Pentapetalae</taxon>
        <taxon>asterids</taxon>
        <taxon>lamiids</taxon>
        <taxon>Lamiales</taxon>
        <taxon>Oleaceae</taxon>
        <taxon>Oleeae</taxon>
        <taxon>Fraxinus</taxon>
    </lineage>
</organism>
<dbReference type="InterPro" id="IPR011047">
    <property type="entry name" value="Quinoprotein_ADH-like_sf"/>
</dbReference>
<name>A0AAD1YWT1_9LAMI</name>
<proteinExistence type="predicted"/>
<dbReference type="EMBL" id="OU503037">
    <property type="protein sequence ID" value="CAI9756217.1"/>
    <property type="molecule type" value="Genomic_DNA"/>
</dbReference>
<accession>A0AAD1YWT1</accession>
<dbReference type="AlphaFoldDB" id="A0AAD1YWT1"/>
<dbReference type="PANTHER" id="PTHR32303">
    <property type="entry name" value="QUINOPROTEIN ALCOHOL DEHYDROGENASE (CYTOCHROME C)"/>
    <property type="match status" value="1"/>
</dbReference>
<sequence length="162" mass="17816">MDEVAQSRRRHNQPKKCHWSTADKPIHPYVVAVRHSNGEFLWFTWVDPGALSLVTASGTVSFGLDIRIGNILWQTYTLPDNGGKLEGCSSAAICGSRPSIDIARGLVYVETGNLHLAPPEVLQFQEAQNNQTTPPSQPDQCFGSNVHFDSLLAFDINTGRIV</sequence>
<dbReference type="PANTHER" id="PTHR32303:SF18">
    <property type="entry name" value="POLYVINYLALCOHOL DEHYDROGENASE-LIKE"/>
    <property type="match status" value="1"/>
</dbReference>
<dbReference type="Gene3D" id="2.140.10.10">
    <property type="entry name" value="Quinoprotein alcohol dehydrogenase-like superfamily"/>
    <property type="match status" value="1"/>
</dbReference>
<evidence type="ECO:0000313" key="2">
    <source>
        <dbReference type="Proteomes" id="UP000834106"/>
    </source>
</evidence>